<gene>
    <name evidence="1" type="ordered locus">Sterm_0827</name>
</gene>
<dbReference type="RefSeq" id="WP_012860295.1">
    <property type="nucleotide sequence ID" value="NC_013517.1"/>
</dbReference>
<keyword evidence="2" id="KW-1185">Reference proteome</keyword>
<reference evidence="1 2" key="2">
    <citation type="journal article" date="2010" name="Stand. Genomic Sci.">
        <title>Complete genome sequence of Sebaldella termitidis type strain (NCTC 11300).</title>
        <authorList>
            <person name="Harmon-Smith M."/>
            <person name="Celia L."/>
            <person name="Chertkov O."/>
            <person name="Lapidus A."/>
            <person name="Copeland A."/>
            <person name="Glavina Del Rio T."/>
            <person name="Nolan M."/>
            <person name="Lucas S."/>
            <person name="Tice H."/>
            <person name="Cheng J.F."/>
            <person name="Han C."/>
            <person name="Detter J.C."/>
            <person name="Bruce D."/>
            <person name="Goodwin L."/>
            <person name="Pitluck S."/>
            <person name="Pati A."/>
            <person name="Liolios K."/>
            <person name="Ivanova N."/>
            <person name="Mavromatis K."/>
            <person name="Mikhailova N."/>
            <person name="Chen A."/>
            <person name="Palaniappan K."/>
            <person name="Land M."/>
            <person name="Hauser L."/>
            <person name="Chang Y.J."/>
            <person name="Jeffries C.D."/>
            <person name="Brettin T."/>
            <person name="Goker M."/>
            <person name="Beck B."/>
            <person name="Bristow J."/>
            <person name="Eisen J.A."/>
            <person name="Markowitz V."/>
            <person name="Hugenholtz P."/>
            <person name="Kyrpides N.C."/>
            <person name="Klenk H.P."/>
            <person name="Chen F."/>
        </authorList>
    </citation>
    <scope>NUCLEOTIDE SEQUENCE [LARGE SCALE GENOMIC DNA]</scope>
    <source>
        <strain evidence="2">ATCC 33386 / NCTC 11300</strain>
    </source>
</reference>
<dbReference type="EMBL" id="CP001739">
    <property type="protein sequence ID" value="ACZ07699.1"/>
    <property type="molecule type" value="Genomic_DNA"/>
</dbReference>
<sequence length="62" mass="7112">MEELPKIKILRNNGKSERIFIDEKEIKGVTSIKIKNSTTNEEDDTSIVVEIGFIKSLEIFDD</sequence>
<reference evidence="2" key="1">
    <citation type="submission" date="2009-09" db="EMBL/GenBank/DDBJ databases">
        <title>The complete chromosome of Sebaldella termitidis ATCC 33386.</title>
        <authorList>
            <consortium name="US DOE Joint Genome Institute (JGI-PGF)"/>
            <person name="Lucas S."/>
            <person name="Copeland A."/>
            <person name="Lapidus A."/>
            <person name="Glavina del Rio T."/>
            <person name="Dalin E."/>
            <person name="Tice H."/>
            <person name="Bruce D."/>
            <person name="Goodwin L."/>
            <person name="Pitluck S."/>
            <person name="Kyrpides N."/>
            <person name="Mavromatis K."/>
            <person name="Ivanova N."/>
            <person name="Mikhailova N."/>
            <person name="Sims D."/>
            <person name="Meincke L."/>
            <person name="Brettin T."/>
            <person name="Detter J.C."/>
            <person name="Han C."/>
            <person name="Larimer F."/>
            <person name="Land M."/>
            <person name="Hauser L."/>
            <person name="Markowitz V."/>
            <person name="Cheng J.F."/>
            <person name="Hugenholtz P."/>
            <person name="Woyke T."/>
            <person name="Wu D."/>
            <person name="Eisen J.A."/>
        </authorList>
    </citation>
    <scope>NUCLEOTIDE SEQUENCE [LARGE SCALE GENOMIC DNA]</scope>
    <source>
        <strain evidence="2">ATCC 33386 / NCTC 11300</strain>
    </source>
</reference>
<organism evidence="1 2">
    <name type="scientific">Sebaldella termitidis (strain ATCC 33386 / NCTC 11300)</name>
    <dbReference type="NCBI Taxonomy" id="526218"/>
    <lineage>
        <taxon>Bacteria</taxon>
        <taxon>Fusobacteriati</taxon>
        <taxon>Fusobacteriota</taxon>
        <taxon>Fusobacteriia</taxon>
        <taxon>Fusobacteriales</taxon>
        <taxon>Leptotrichiaceae</taxon>
        <taxon>Sebaldella</taxon>
    </lineage>
</organism>
<name>D1AR11_SEBTE</name>
<protein>
    <submittedName>
        <fullName evidence="1">Uncharacterized protein</fullName>
    </submittedName>
</protein>
<dbReference type="Proteomes" id="UP000000845">
    <property type="component" value="Chromosome"/>
</dbReference>
<accession>D1AR11</accession>
<dbReference type="KEGG" id="str:Sterm_0827"/>
<proteinExistence type="predicted"/>
<dbReference type="HOGENOM" id="CLU_2901698_0_0_0"/>
<evidence type="ECO:0000313" key="1">
    <source>
        <dbReference type="EMBL" id="ACZ07699.1"/>
    </source>
</evidence>
<evidence type="ECO:0000313" key="2">
    <source>
        <dbReference type="Proteomes" id="UP000000845"/>
    </source>
</evidence>
<dbReference type="AlphaFoldDB" id="D1AR11"/>